<evidence type="ECO:0000256" key="2">
    <source>
        <dbReference type="ARBA" id="ARBA00022729"/>
    </source>
</evidence>
<evidence type="ECO:0000313" key="9">
    <source>
        <dbReference type="Proteomes" id="UP000199355"/>
    </source>
</evidence>
<feature type="compositionally biased region" description="Low complexity" evidence="6">
    <location>
        <begin position="199"/>
        <end position="218"/>
    </location>
</feature>
<evidence type="ECO:0000256" key="6">
    <source>
        <dbReference type="SAM" id="MobiDB-lite"/>
    </source>
</evidence>
<evidence type="ECO:0000256" key="3">
    <source>
        <dbReference type="ARBA" id="ARBA00023136"/>
    </source>
</evidence>
<evidence type="ECO:0000313" key="8">
    <source>
        <dbReference type="EMBL" id="SDF15664.1"/>
    </source>
</evidence>
<keyword evidence="3" id="KW-0472">Membrane</keyword>
<accession>A0A1G7ISY2</accession>
<evidence type="ECO:0000256" key="5">
    <source>
        <dbReference type="ARBA" id="ARBA00023288"/>
    </source>
</evidence>
<protein>
    <submittedName>
        <fullName evidence="8">TraT complement resistance protein</fullName>
    </submittedName>
</protein>
<comment type="subcellular location">
    <subcellularLocation>
        <location evidence="1">Cell outer membrane</location>
        <topology evidence="1">Lipid-anchor</topology>
    </subcellularLocation>
</comment>
<name>A0A1G7ISY2_9BACT</name>
<gene>
    <name evidence="8" type="ORF">SAMN05192586_10256</name>
</gene>
<keyword evidence="5" id="KW-0449">Lipoprotein</keyword>
<sequence length="224" mass="23502">MAFPRSALLALFCCLLPLCACVRQQGDPARLEVLRAGALEDAANDAEIPRLVYLGLRDNSGHAPGLRPLAEARLRQAGYELVPNPSQAGYILQMNVLAAGPTDPATARAVVAAGYDAPSRLAGQGGTALVADVLLVLRRVPSAAKPGRARLKNISSRNAISDSQMRLGLLLSQRIRQEKSLPPYFMETLAKELAQALHAATDGAPDPADAAAFPAGPEDSPPSP</sequence>
<feature type="signal peptide" evidence="7">
    <location>
        <begin position="1"/>
        <end position="20"/>
    </location>
</feature>
<evidence type="ECO:0000256" key="1">
    <source>
        <dbReference type="ARBA" id="ARBA00004459"/>
    </source>
</evidence>
<dbReference type="InterPro" id="IPR008874">
    <property type="entry name" value="TraT_complement-R"/>
</dbReference>
<dbReference type="Proteomes" id="UP000199355">
    <property type="component" value="Unassembled WGS sequence"/>
</dbReference>
<dbReference type="OrthoDB" id="5459438at2"/>
<dbReference type="AlphaFoldDB" id="A0A1G7ISY2"/>
<feature type="region of interest" description="Disordered" evidence="6">
    <location>
        <begin position="198"/>
        <end position="224"/>
    </location>
</feature>
<keyword evidence="9" id="KW-1185">Reference proteome</keyword>
<reference evidence="9" key="1">
    <citation type="submission" date="2016-10" db="EMBL/GenBank/DDBJ databases">
        <authorList>
            <person name="Varghese N."/>
            <person name="Submissions S."/>
        </authorList>
    </citation>
    <scope>NUCLEOTIDE SEQUENCE [LARGE SCALE GENOMIC DNA]</scope>
    <source>
        <strain evidence="9">KHC7</strain>
    </source>
</reference>
<dbReference type="RefSeq" id="WP_092152601.1">
    <property type="nucleotide sequence ID" value="NZ_FNBX01000002.1"/>
</dbReference>
<dbReference type="GO" id="GO:0009279">
    <property type="term" value="C:cell outer membrane"/>
    <property type="evidence" value="ECO:0007669"/>
    <property type="project" value="UniProtKB-SubCell"/>
</dbReference>
<dbReference type="Pfam" id="PF05818">
    <property type="entry name" value="TraT"/>
    <property type="match status" value="1"/>
</dbReference>
<dbReference type="EMBL" id="FNBX01000002">
    <property type="protein sequence ID" value="SDF15664.1"/>
    <property type="molecule type" value="Genomic_DNA"/>
</dbReference>
<keyword evidence="2 7" id="KW-0732">Signal</keyword>
<keyword evidence="4" id="KW-0564">Palmitate</keyword>
<feature type="chain" id="PRO_5011683693" evidence="7">
    <location>
        <begin position="21"/>
        <end position="224"/>
    </location>
</feature>
<evidence type="ECO:0000256" key="4">
    <source>
        <dbReference type="ARBA" id="ARBA00023139"/>
    </source>
</evidence>
<evidence type="ECO:0000256" key="7">
    <source>
        <dbReference type="SAM" id="SignalP"/>
    </source>
</evidence>
<proteinExistence type="predicted"/>
<organism evidence="8 9">
    <name type="scientific">Desulfovibrio legallii</name>
    <dbReference type="NCBI Taxonomy" id="571438"/>
    <lineage>
        <taxon>Bacteria</taxon>
        <taxon>Pseudomonadati</taxon>
        <taxon>Thermodesulfobacteriota</taxon>
        <taxon>Desulfovibrionia</taxon>
        <taxon>Desulfovibrionales</taxon>
        <taxon>Desulfovibrionaceae</taxon>
        <taxon>Desulfovibrio</taxon>
    </lineage>
</organism>